<dbReference type="Gene3D" id="3.90.1560.10">
    <property type="entry name" value="ComB-like"/>
    <property type="match status" value="1"/>
</dbReference>
<evidence type="ECO:0000256" key="4">
    <source>
        <dbReference type="ARBA" id="ARBA00021948"/>
    </source>
</evidence>
<sequence length="229" mass="25728">MEIEILQMIKGARKAKGCAVIIDVFRAFSLECYMMAGGAERVLPVGAKETACRLKEEHPDYLLAGERHGAILPGFDMGNSPAQAEKMDLEGKTIIHTTSAGTQGVANARKADIILTGSLVNAKATARYIRKENFPHVSLVCMGLEGKKPAPEDLLCAEYMKSILEERPFDMESELKMLRKDPSVQKFFRKETAEIFPQEDYWLCTMTDRFDFVLQVKALEEDVFETRKI</sequence>
<dbReference type="GO" id="GO:0050532">
    <property type="term" value="F:2-phosphosulfolactate phosphatase activity"/>
    <property type="evidence" value="ECO:0007669"/>
    <property type="project" value="UniProtKB-EC"/>
</dbReference>
<gene>
    <name evidence="8" type="ORF">ANBU17_14700</name>
</gene>
<keyword evidence="6" id="KW-0460">Magnesium</keyword>
<comment type="caution">
    <text evidence="8">The sequence shown here is derived from an EMBL/GenBank/DDBJ whole genome shotgun (WGS) entry which is preliminary data.</text>
</comment>
<protein>
    <recommendedName>
        <fullName evidence="4">Probable 2-phosphosulfolactate phosphatase</fullName>
        <ecNumber evidence="3">3.1.3.71</ecNumber>
    </recommendedName>
</protein>
<comment type="cofactor">
    <cofactor evidence="1">
        <name>Mg(2+)</name>
        <dbReference type="ChEBI" id="CHEBI:18420"/>
    </cofactor>
</comment>
<keyword evidence="9" id="KW-1185">Reference proteome</keyword>
<evidence type="ECO:0000256" key="1">
    <source>
        <dbReference type="ARBA" id="ARBA00001946"/>
    </source>
</evidence>
<dbReference type="Pfam" id="PF04029">
    <property type="entry name" value="2-ph_phosp"/>
    <property type="match status" value="1"/>
</dbReference>
<dbReference type="Proteomes" id="UP000613208">
    <property type="component" value="Unassembled WGS sequence"/>
</dbReference>
<organism evidence="8 9">
    <name type="scientific">Anaerostipes butyraticus</name>
    <dbReference type="NCBI Taxonomy" id="645466"/>
    <lineage>
        <taxon>Bacteria</taxon>
        <taxon>Bacillati</taxon>
        <taxon>Bacillota</taxon>
        <taxon>Clostridia</taxon>
        <taxon>Lachnospirales</taxon>
        <taxon>Lachnospiraceae</taxon>
        <taxon>Anaerostipes</taxon>
    </lineage>
</organism>
<evidence type="ECO:0000256" key="3">
    <source>
        <dbReference type="ARBA" id="ARBA00012953"/>
    </source>
</evidence>
<dbReference type="PANTHER" id="PTHR37311:SF1">
    <property type="entry name" value="2-PHOSPHOSULFOLACTATE PHOSPHATASE-RELATED"/>
    <property type="match status" value="1"/>
</dbReference>
<dbReference type="PANTHER" id="PTHR37311">
    <property type="entry name" value="2-PHOSPHOSULFOLACTATE PHOSPHATASE-RELATED"/>
    <property type="match status" value="1"/>
</dbReference>
<evidence type="ECO:0000256" key="6">
    <source>
        <dbReference type="ARBA" id="ARBA00022842"/>
    </source>
</evidence>
<dbReference type="AlphaFoldDB" id="A0A916Q656"/>
<proteinExistence type="inferred from homology"/>
<name>A0A916Q656_9FIRM</name>
<comment type="catalytic activity">
    <reaction evidence="7">
        <text>(2R)-O-phospho-3-sulfolactate + H2O = (2R)-3-sulfolactate + phosphate</text>
        <dbReference type="Rhea" id="RHEA:23416"/>
        <dbReference type="ChEBI" id="CHEBI:15377"/>
        <dbReference type="ChEBI" id="CHEBI:15597"/>
        <dbReference type="ChEBI" id="CHEBI:43474"/>
        <dbReference type="ChEBI" id="CHEBI:58738"/>
        <dbReference type="EC" id="3.1.3.71"/>
    </reaction>
</comment>
<evidence type="ECO:0000256" key="7">
    <source>
        <dbReference type="ARBA" id="ARBA00033711"/>
    </source>
</evidence>
<comment type="similarity">
    <text evidence="2">Belongs to the ComB family.</text>
</comment>
<dbReference type="InterPro" id="IPR005238">
    <property type="entry name" value="ComB-like"/>
</dbReference>
<dbReference type="SUPFAM" id="SSF142823">
    <property type="entry name" value="ComB-like"/>
    <property type="match status" value="1"/>
</dbReference>
<dbReference type="GO" id="GO:0000287">
    <property type="term" value="F:magnesium ion binding"/>
    <property type="evidence" value="ECO:0007669"/>
    <property type="project" value="InterPro"/>
</dbReference>
<dbReference type="InterPro" id="IPR036702">
    <property type="entry name" value="ComB-like_sf"/>
</dbReference>
<dbReference type="RefSeq" id="WP_201310833.1">
    <property type="nucleotide sequence ID" value="NZ_BLYI01000031.1"/>
</dbReference>
<reference evidence="8" key="1">
    <citation type="submission" date="2020-06" db="EMBL/GenBank/DDBJ databases">
        <title>Characterization of fructooligosaccharide metabolism and fructooligosaccharide-degrading enzymes in human commensal butyrate producers.</title>
        <authorList>
            <person name="Tanno H."/>
            <person name="Fujii T."/>
            <person name="Hirano K."/>
            <person name="Maeno S."/>
            <person name="Tonozuka T."/>
            <person name="Sakamoto M."/>
            <person name="Ohkuma M."/>
            <person name="Tochio T."/>
            <person name="Endo A."/>
        </authorList>
    </citation>
    <scope>NUCLEOTIDE SEQUENCE</scope>
    <source>
        <strain evidence="8">JCM 17466</strain>
    </source>
</reference>
<keyword evidence="5" id="KW-0378">Hydrolase</keyword>
<evidence type="ECO:0000313" key="9">
    <source>
        <dbReference type="Proteomes" id="UP000613208"/>
    </source>
</evidence>
<dbReference type="EC" id="3.1.3.71" evidence="3"/>
<dbReference type="GO" id="GO:0050545">
    <property type="term" value="F:sulfopyruvate decarboxylase activity"/>
    <property type="evidence" value="ECO:0007669"/>
    <property type="project" value="TreeGrafter"/>
</dbReference>
<evidence type="ECO:0000313" key="8">
    <source>
        <dbReference type="EMBL" id="GFO85123.1"/>
    </source>
</evidence>
<dbReference type="EMBL" id="BLYI01000031">
    <property type="protein sequence ID" value="GFO85123.1"/>
    <property type="molecule type" value="Genomic_DNA"/>
</dbReference>
<evidence type="ECO:0000256" key="5">
    <source>
        <dbReference type="ARBA" id="ARBA00022801"/>
    </source>
</evidence>
<accession>A0A916Q656</accession>
<evidence type="ECO:0000256" key="2">
    <source>
        <dbReference type="ARBA" id="ARBA00009997"/>
    </source>
</evidence>